<dbReference type="PANTHER" id="PTHR46553:SF3">
    <property type="entry name" value="ADENINE NUCLEOTIDE ALPHA HYDROLASES-LIKE SUPERFAMILY PROTEIN"/>
    <property type="match status" value="1"/>
</dbReference>
<keyword evidence="4" id="KW-1185">Reference proteome</keyword>
<comment type="similarity">
    <text evidence="1">Belongs to the universal stress protein A family.</text>
</comment>
<dbReference type="Pfam" id="PF00582">
    <property type="entry name" value="Usp"/>
    <property type="match status" value="1"/>
</dbReference>
<feature type="domain" description="UspA" evidence="2">
    <location>
        <begin position="10"/>
        <end position="140"/>
    </location>
</feature>
<dbReference type="InterPro" id="IPR014729">
    <property type="entry name" value="Rossmann-like_a/b/a_fold"/>
</dbReference>
<evidence type="ECO:0000313" key="4">
    <source>
        <dbReference type="Proteomes" id="UP001226577"/>
    </source>
</evidence>
<sequence>MDDNAEPYLVVVGLDGSDLSLGALEWAVNEAKLRQGAVRVVTAWHYPPVPSSVEDTAPNDAFHYSQRMQAGTLATVDSRGVDVSAVLVRDPPAKALLRAAKDAQLLVVGSRGHGGFAGLLLGSVSAQVAQHANCPVLIFRPPAKDSATR</sequence>
<organism evidence="3 4">
    <name type="scientific">Pseudarthrobacter enclensis</name>
    <dbReference type="NCBI Taxonomy" id="993070"/>
    <lineage>
        <taxon>Bacteria</taxon>
        <taxon>Bacillati</taxon>
        <taxon>Actinomycetota</taxon>
        <taxon>Actinomycetes</taxon>
        <taxon>Micrococcales</taxon>
        <taxon>Micrococcaceae</taxon>
        <taxon>Pseudarthrobacter</taxon>
    </lineage>
</organism>
<evidence type="ECO:0000259" key="2">
    <source>
        <dbReference type="Pfam" id="PF00582"/>
    </source>
</evidence>
<name>A0ABT9RWG3_9MICC</name>
<dbReference type="Proteomes" id="UP001226577">
    <property type="component" value="Unassembled WGS sequence"/>
</dbReference>
<dbReference type="PRINTS" id="PR01438">
    <property type="entry name" value="UNVRSLSTRESS"/>
</dbReference>
<dbReference type="InterPro" id="IPR006015">
    <property type="entry name" value="Universal_stress_UspA"/>
</dbReference>
<protein>
    <submittedName>
        <fullName evidence="3">Nucleotide-binding universal stress UspA family protein</fullName>
    </submittedName>
</protein>
<comment type="caution">
    <text evidence="3">The sequence shown here is derived from an EMBL/GenBank/DDBJ whole genome shotgun (WGS) entry which is preliminary data.</text>
</comment>
<dbReference type="Gene3D" id="3.40.50.620">
    <property type="entry name" value="HUPs"/>
    <property type="match status" value="1"/>
</dbReference>
<proteinExistence type="inferred from homology"/>
<evidence type="ECO:0000256" key="1">
    <source>
        <dbReference type="ARBA" id="ARBA00008791"/>
    </source>
</evidence>
<accession>A0ABT9RWG3</accession>
<dbReference type="InterPro" id="IPR006016">
    <property type="entry name" value="UspA"/>
</dbReference>
<dbReference type="PANTHER" id="PTHR46553">
    <property type="entry name" value="ADENINE NUCLEOTIDE ALPHA HYDROLASES-LIKE SUPERFAMILY PROTEIN"/>
    <property type="match status" value="1"/>
</dbReference>
<reference evidence="3 4" key="1">
    <citation type="submission" date="2023-07" db="EMBL/GenBank/DDBJ databases">
        <title>Sorghum-associated microbial communities from plants grown in Nebraska, USA.</title>
        <authorList>
            <person name="Schachtman D."/>
        </authorList>
    </citation>
    <scope>NUCLEOTIDE SEQUENCE [LARGE SCALE GENOMIC DNA]</scope>
    <source>
        <strain evidence="3 4">CC222</strain>
    </source>
</reference>
<dbReference type="RefSeq" id="WP_307309964.1">
    <property type="nucleotide sequence ID" value="NZ_JAUSRE010000017.1"/>
</dbReference>
<dbReference type="SUPFAM" id="SSF52402">
    <property type="entry name" value="Adenine nucleotide alpha hydrolases-like"/>
    <property type="match status" value="1"/>
</dbReference>
<dbReference type="EMBL" id="JAUSRE010000017">
    <property type="protein sequence ID" value="MDP9889577.1"/>
    <property type="molecule type" value="Genomic_DNA"/>
</dbReference>
<gene>
    <name evidence="3" type="ORF">J2X98_003188</name>
</gene>
<evidence type="ECO:0000313" key="3">
    <source>
        <dbReference type="EMBL" id="MDP9889577.1"/>
    </source>
</evidence>